<dbReference type="VEuPathDB" id="FungiDB:NFIA_102410"/>
<gene>
    <name evidence="1" type="ORF">NFIA_102410</name>
</gene>
<sequence>MESASNPKRARFAERRIIWLKNVSDWFEVISPTIEQVFRKLSWSDSPVTVTMWLFDCRQRLVPRLLYPEVDLHEYDPLPLFNPFSARKISLQEWEHDQEGARYSPKEFSMLPDLIEGYRKKYGQRTLNVRWRGSQYADQWDKTKDLLLRCGWEILHWEEKRRTPCAEPEVFYIL</sequence>
<dbReference type="GeneID" id="4594120"/>
<keyword evidence="2" id="KW-1185">Reference proteome</keyword>
<dbReference type="AlphaFoldDB" id="A1CVV4"/>
<dbReference type="EMBL" id="DS027685">
    <property type="protein sequence ID" value="EAW24756.1"/>
    <property type="molecule type" value="Genomic_DNA"/>
</dbReference>
<dbReference type="HOGENOM" id="CLU_1540474_0_0_1"/>
<dbReference type="RefSeq" id="XP_001266653.1">
    <property type="nucleotide sequence ID" value="XM_001266652.1"/>
</dbReference>
<name>A1CVV4_NEOFI</name>
<evidence type="ECO:0000313" key="2">
    <source>
        <dbReference type="Proteomes" id="UP000006702"/>
    </source>
</evidence>
<protein>
    <submittedName>
        <fullName evidence="1">Uncharacterized protein</fullName>
    </submittedName>
</protein>
<dbReference type="KEGG" id="nfi:NFIA_102410"/>
<dbReference type="Proteomes" id="UP000006702">
    <property type="component" value="Unassembled WGS sequence"/>
</dbReference>
<proteinExistence type="predicted"/>
<accession>A1CVV4</accession>
<reference evidence="2" key="1">
    <citation type="journal article" date="2008" name="PLoS Genet.">
        <title>Genomic islands in the pathogenic filamentous fungus Aspergillus fumigatus.</title>
        <authorList>
            <person name="Fedorova N.D."/>
            <person name="Khaldi N."/>
            <person name="Joardar V.S."/>
            <person name="Maiti R."/>
            <person name="Amedeo P."/>
            <person name="Anderson M.J."/>
            <person name="Crabtree J."/>
            <person name="Silva J.C."/>
            <person name="Badger J.H."/>
            <person name="Albarraq A."/>
            <person name="Angiuoli S."/>
            <person name="Bussey H."/>
            <person name="Bowyer P."/>
            <person name="Cotty P.J."/>
            <person name="Dyer P.S."/>
            <person name="Egan A."/>
            <person name="Galens K."/>
            <person name="Fraser-Liggett C.M."/>
            <person name="Haas B.J."/>
            <person name="Inman J.M."/>
            <person name="Kent R."/>
            <person name="Lemieux S."/>
            <person name="Malavazi I."/>
            <person name="Orvis J."/>
            <person name="Roemer T."/>
            <person name="Ronning C.M."/>
            <person name="Sundaram J.P."/>
            <person name="Sutton G."/>
            <person name="Turner G."/>
            <person name="Venter J.C."/>
            <person name="White O.R."/>
            <person name="Whitty B.R."/>
            <person name="Youngman P."/>
            <person name="Wolfe K.H."/>
            <person name="Goldman G.H."/>
            <person name="Wortman J.R."/>
            <person name="Jiang B."/>
            <person name="Denning D.W."/>
            <person name="Nierman W.C."/>
        </authorList>
    </citation>
    <scope>NUCLEOTIDE SEQUENCE [LARGE SCALE GENOMIC DNA]</scope>
    <source>
        <strain evidence="2">ATCC 1020 / DSM 3700 / CBS 544.65 / FGSC A1164 / JCM 1740 / NRRL 181 / WB 181</strain>
    </source>
</reference>
<evidence type="ECO:0000313" key="1">
    <source>
        <dbReference type="EMBL" id="EAW24756.1"/>
    </source>
</evidence>
<organism evidence="1 2">
    <name type="scientific">Neosartorya fischeri (strain ATCC 1020 / DSM 3700 / CBS 544.65 / FGSC A1164 / JCM 1740 / NRRL 181 / WB 181)</name>
    <name type="common">Aspergillus fischerianus</name>
    <dbReference type="NCBI Taxonomy" id="331117"/>
    <lineage>
        <taxon>Eukaryota</taxon>
        <taxon>Fungi</taxon>
        <taxon>Dikarya</taxon>
        <taxon>Ascomycota</taxon>
        <taxon>Pezizomycotina</taxon>
        <taxon>Eurotiomycetes</taxon>
        <taxon>Eurotiomycetidae</taxon>
        <taxon>Eurotiales</taxon>
        <taxon>Aspergillaceae</taxon>
        <taxon>Aspergillus</taxon>
        <taxon>Aspergillus subgen. Fumigati</taxon>
    </lineage>
</organism>
<dbReference type="OrthoDB" id="4500406at2759"/>